<evidence type="ECO:0000256" key="1">
    <source>
        <dbReference type="SAM" id="SignalP"/>
    </source>
</evidence>
<feature type="chain" id="PRO_5032268729" evidence="1">
    <location>
        <begin position="23"/>
        <end position="130"/>
    </location>
</feature>
<reference evidence="2" key="3">
    <citation type="submission" date="2021-05" db="UniProtKB">
        <authorList>
            <consortium name="EnsemblPlants"/>
        </authorList>
    </citation>
    <scope>IDENTIFICATION</scope>
    <source>
        <strain evidence="2">cv. B73</strain>
    </source>
</reference>
<dbReference type="EnsemblPlants" id="Zm00001eb254550_T001">
    <property type="protein sequence ID" value="Zm00001eb254550_P001"/>
    <property type="gene ID" value="Zm00001eb254550"/>
</dbReference>
<keyword evidence="1" id="KW-0732">Signal</keyword>
<dbReference type="Proteomes" id="UP000007305">
    <property type="component" value="Chromosome 5"/>
</dbReference>
<dbReference type="InParanoid" id="A0A804PN07"/>
<evidence type="ECO:0000313" key="2">
    <source>
        <dbReference type="EnsemblPlants" id="Zm00001eb254550_P001"/>
    </source>
</evidence>
<dbReference type="Gramene" id="Zm00001eb254550_T001">
    <property type="protein sequence ID" value="Zm00001eb254550_P001"/>
    <property type="gene ID" value="Zm00001eb254550"/>
</dbReference>
<accession>A0A804PN07</accession>
<name>A0A804PN07_MAIZE</name>
<protein>
    <submittedName>
        <fullName evidence="2">Uncharacterized protein</fullName>
    </submittedName>
</protein>
<sequence>MLQTRIIWLDNLYMVLIQVLSSEQVATKKLSPEDFFLLLLPDMRLSLHAWYVQWWTTVPEAKQADKLPRNRVRKPKTGPAIRASGAAQHCCVGVVNRASTDIDARNLRGSKCCLLIPPLQPSQKYIKKNI</sequence>
<organism evidence="2 3">
    <name type="scientific">Zea mays</name>
    <name type="common">Maize</name>
    <dbReference type="NCBI Taxonomy" id="4577"/>
    <lineage>
        <taxon>Eukaryota</taxon>
        <taxon>Viridiplantae</taxon>
        <taxon>Streptophyta</taxon>
        <taxon>Embryophyta</taxon>
        <taxon>Tracheophyta</taxon>
        <taxon>Spermatophyta</taxon>
        <taxon>Magnoliopsida</taxon>
        <taxon>Liliopsida</taxon>
        <taxon>Poales</taxon>
        <taxon>Poaceae</taxon>
        <taxon>PACMAD clade</taxon>
        <taxon>Panicoideae</taxon>
        <taxon>Andropogonodae</taxon>
        <taxon>Andropogoneae</taxon>
        <taxon>Tripsacinae</taxon>
        <taxon>Zea</taxon>
    </lineage>
</organism>
<feature type="signal peptide" evidence="1">
    <location>
        <begin position="1"/>
        <end position="22"/>
    </location>
</feature>
<reference evidence="3" key="1">
    <citation type="journal article" date="2009" name="Science">
        <title>The B73 maize genome: complexity, diversity, and dynamics.</title>
        <authorList>
            <person name="Schnable P.S."/>
            <person name="Ware D."/>
            <person name="Fulton R.S."/>
            <person name="Stein J.C."/>
            <person name="Wei F."/>
            <person name="Pasternak S."/>
            <person name="Liang C."/>
            <person name="Zhang J."/>
            <person name="Fulton L."/>
            <person name="Graves T.A."/>
            <person name="Minx P."/>
            <person name="Reily A.D."/>
            <person name="Courtney L."/>
            <person name="Kruchowski S.S."/>
            <person name="Tomlinson C."/>
            <person name="Strong C."/>
            <person name="Delehaunty K."/>
            <person name="Fronick C."/>
            <person name="Courtney B."/>
            <person name="Rock S.M."/>
            <person name="Belter E."/>
            <person name="Du F."/>
            <person name="Kim K."/>
            <person name="Abbott R.M."/>
            <person name="Cotton M."/>
            <person name="Levy A."/>
            <person name="Marchetto P."/>
            <person name="Ochoa K."/>
            <person name="Jackson S.M."/>
            <person name="Gillam B."/>
            <person name="Chen W."/>
            <person name="Yan L."/>
            <person name="Higginbotham J."/>
            <person name="Cardenas M."/>
            <person name="Waligorski J."/>
            <person name="Applebaum E."/>
            <person name="Phelps L."/>
            <person name="Falcone J."/>
            <person name="Kanchi K."/>
            <person name="Thane T."/>
            <person name="Scimone A."/>
            <person name="Thane N."/>
            <person name="Henke J."/>
            <person name="Wang T."/>
            <person name="Ruppert J."/>
            <person name="Shah N."/>
            <person name="Rotter K."/>
            <person name="Hodges J."/>
            <person name="Ingenthron E."/>
            <person name="Cordes M."/>
            <person name="Kohlberg S."/>
            <person name="Sgro J."/>
            <person name="Delgado B."/>
            <person name="Mead K."/>
            <person name="Chinwalla A."/>
            <person name="Leonard S."/>
            <person name="Crouse K."/>
            <person name="Collura K."/>
            <person name="Kudrna D."/>
            <person name="Currie J."/>
            <person name="He R."/>
            <person name="Angelova A."/>
            <person name="Rajasekar S."/>
            <person name="Mueller T."/>
            <person name="Lomeli R."/>
            <person name="Scara G."/>
            <person name="Ko A."/>
            <person name="Delaney K."/>
            <person name="Wissotski M."/>
            <person name="Lopez G."/>
            <person name="Campos D."/>
            <person name="Braidotti M."/>
            <person name="Ashley E."/>
            <person name="Golser W."/>
            <person name="Kim H."/>
            <person name="Lee S."/>
            <person name="Lin J."/>
            <person name="Dujmic Z."/>
            <person name="Kim W."/>
            <person name="Talag J."/>
            <person name="Zuccolo A."/>
            <person name="Fan C."/>
            <person name="Sebastian A."/>
            <person name="Kramer M."/>
            <person name="Spiegel L."/>
            <person name="Nascimento L."/>
            <person name="Zutavern T."/>
            <person name="Miller B."/>
            <person name="Ambroise C."/>
            <person name="Muller S."/>
            <person name="Spooner W."/>
            <person name="Narechania A."/>
            <person name="Ren L."/>
            <person name="Wei S."/>
            <person name="Kumari S."/>
            <person name="Faga B."/>
            <person name="Levy M.J."/>
            <person name="McMahan L."/>
            <person name="Van Buren P."/>
            <person name="Vaughn M.W."/>
            <person name="Ying K."/>
            <person name="Yeh C.-T."/>
            <person name="Emrich S.J."/>
            <person name="Jia Y."/>
            <person name="Kalyanaraman A."/>
            <person name="Hsia A.-P."/>
            <person name="Barbazuk W.B."/>
            <person name="Baucom R.S."/>
            <person name="Brutnell T.P."/>
            <person name="Carpita N.C."/>
            <person name="Chaparro C."/>
            <person name="Chia J.-M."/>
            <person name="Deragon J.-M."/>
            <person name="Estill J.C."/>
            <person name="Fu Y."/>
            <person name="Jeddeloh J.A."/>
            <person name="Han Y."/>
            <person name="Lee H."/>
            <person name="Li P."/>
            <person name="Lisch D.R."/>
            <person name="Liu S."/>
            <person name="Liu Z."/>
            <person name="Nagel D.H."/>
            <person name="McCann M.C."/>
            <person name="SanMiguel P."/>
            <person name="Myers A.M."/>
            <person name="Nettleton D."/>
            <person name="Nguyen J."/>
            <person name="Penning B.W."/>
            <person name="Ponnala L."/>
            <person name="Schneider K.L."/>
            <person name="Schwartz D.C."/>
            <person name="Sharma A."/>
            <person name="Soderlund C."/>
            <person name="Springer N.M."/>
            <person name="Sun Q."/>
            <person name="Wang H."/>
            <person name="Waterman M."/>
            <person name="Westerman R."/>
            <person name="Wolfgruber T.K."/>
            <person name="Yang L."/>
            <person name="Yu Y."/>
            <person name="Zhang L."/>
            <person name="Zhou S."/>
            <person name="Zhu Q."/>
            <person name="Bennetzen J.L."/>
            <person name="Dawe R.K."/>
            <person name="Jiang J."/>
            <person name="Jiang N."/>
            <person name="Presting G.G."/>
            <person name="Wessler S.R."/>
            <person name="Aluru S."/>
            <person name="Martienssen R.A."/>
            <person name="Clifton S.W."/>
            <person name="McCombie W.R."/>
            <person name="Wing R.A."/>
            <person name="Wilson R.K."/>
        </authorList>
    </citation>
    <scope>NUCLEOTIDE SEQUENCE [LARGE SCALE GENOMIC DNA]</scope>
    <source>
        <strain evidence="3">cv. B73</strain>
    </source>
</reference>
<proteinExistence type="predicted"/>
<evidence type="ECO:0000313" key="3">
    <source>
        <dbReference type="Proteomes" id="UP000007305"/>
    </source>
</evidence>
<reference evidence="2" key="2">
    <citation type="submission" date="2019-07" db="EMBL/GenBank/DDBJ databases">
        <authorList>
            <person name="Seetharam A."/>
            <person name="Woodhouse M."/>
            <person name="Cannon E."/>
        </authorList>
    </citation>
    <scope>NUCLEOTIDE SEQUENCE [LARGE SCALE GENOMIC DNA]</scope>
    <source>
        <strain evidence="2">cv. B73</strain>
    </source>
</reference>
<keyword evidence="3" id="KW-1185">Reference proteome</keyword>
<dbReference type="AlphaFoldDB" id="A0A804PN07"/>